<sequence length="56" mass="6485">MYYDRGAVAGCHHCPEPNRTETGFFGVFRLAARNALREVVTRATRAPPPRRRSWPW</sequence>
<dbReference type="EMBL" id="GBRH01161310">
    <property type="protein sequence ID" value="JAE36586.1"/>
    <property type="molecule type" value="Transcribed_RNA"/>
</dbReference>
<protein>
    <submittedName>
        <fullName evidence="1">Uncharacterized protein</fullName>
    </submittedName>
</protein>
<dbReference type="AlphaFoldDB" id="A0A0A9HNY4"/>
<name>A0A0A9HNY4_ARUDO</name>
<accession>A0A0A9HNY4</accession>
<proteinExistence type="predicted"/>
<evidence type="ECO:0000313" key="1">
    <source>
        <dbReference type="EMBL" id="JAE36586.1"/>
    </source>
</evidence>
<reference evidence="1" key="1">
    <citation type="submission" date="2014-09" db="EMBL/GenBank/DDBJ databases">
        <authorList>
            <person name="Magalhaes I.L.F."/>
            <person name="Oliveira U."/>
            <person name="Santos F.R."/>
            <person name="Vidigal T.H.D.A."/>
            <person name="Brescovit A.D."/>
            <person name="Santos A.J."/>
        </authorList>
    </citation>
    <scope>NUCLEOTIDE SEQUENCE</scope>
    <source>
        <tissue evidence="1">Shoot tissue taken approximately 20 cm above the soil surface</tissue>
    </source>
</reference>
<reference evidence="1" key="2">
    <citation type="journal article" date="2015" name="Data Brief">
        <title>Shoot transcriptome of the giant reed, Arundo donax.</title>
        <authorList>
            <person name="Barrero R.A."/>
            <person name="Guerrero F.D."/>
            <person name="Moolhuijzen P."/>
            <person name="Goolsby J.A."/>
            <person name="Tidwell J."/>
            <person name="Bellgard S.E."/>
            <person name="Bellgard M.I."/>
        </authorList>
    </citation>
    <scope>NUCLEOTIDE SEQUENCE</scope>
    <source>
        <tissue evidence="1">Shoot tissue taken approximately 20 cm above the soil surface</tissue>
    </source>
</reference>
<organism evidence="1">
    <name type="scientific">Arundo donax</name>
    <name type="common">Giant reed</name>
    <name type="synonym">Donax arundinaceus</name>
    <dbReference type="NCBI Taxonomy" id="35708"/>
    <lineage>
        <taxon>Eukaryota</taxon>
        <taxon>Viridiplantae</taxon>
        <taxon>Streptophyta</taxon>
        <taxon>Embryophyta</taxon>
        <taxon>Tracheophyta</taxon>
        <taxon>Spermatophyta</taxon>
        <taxon>Magnoliopsida</taxon>
        <taxon>Liliopsida</taxon>
        <taxon>Poales</taxon>
        <taxon>Poaceae</taxon>
        <taxon>PACMAD clade</taxon>
        <taxon>Arundinoideae</taxon>
        <taxon>Arundineae</taxon>
        <taxon>Arundo</taxon>
    </lineage>
</organism>